<dbReference type="AlphaFoldDB" id="A0A2P2QFG0"/>
<feature type="compositionally biased region" description="Basic residues" evidence="1">
    <location>
        <begin position="12"/>
        <end position="21"/>
    </location>
</feature>
<feature type="region of interest" description="Disordered" evidence="1">
    <location>
        <begin position="1"/>
        <end position="36"/>
    </location>
</feature>
<feature type="compositionally biased region" description="Basic and acidic residues" evidence="1">
    <location>
        <begin position="22"/>
        <end position="34"/>
    </location>
</feature>
<evidence type="ECO:0000256" key="1">
    <source>
        <dbReference type="SAM" id="MobiDB-lite"/>
    </source>
</evidence>
<dbReference type="EMBL" id="GGEC01085192">
    <property type="protein sequence ID" value="MBX65676.1"/>
    <property type="molecule type" value="Transcribed_RNA"/>
</dbReference>
<organism evidence="2">
    <name type="scientific">Rhizophora mucronata</name>
    <name type="common">Asiatic mangrove</name>
    <dbReference type="NCBI Taxonomy" id="61149"/>
    <lineage>
        <taxon>Eukaryota</taxon>
        <taxon>Viridiplantae</taxon>
        <taxon>Streptophyta</taxon>
        <taxon>Embryophyta</taxon>
        <taxon>Tracheophyta</taxon>
        <taxon>Spermatophyta</taxon>
        <taxon>Magnoliopsida</taxon>
        <taxon>eudicotyledons</taxon>
        <taxon>Gunneridae</taxon>
        <taxon>Pentapetalae</taxon>
        <taxon>rosids</taxon>
        <taxon>fabids</taxon>
        <taxon>Malpighiales</taxon>
        <taxon>Rhizophoraceae</taxon>
        <taxon>Rhizophora</taxon>
    </lineage>
</organism>
<accession>A0A2P2QFG0</accession>
<name>A0A2P2QFG0_RHIMU</name>
<evidence type="ECO:0000313" key="2">
    <source>
        <dbReference type="EMBL" id="MBX65676.1"/>
    </source>
</evidence>
<sequence>MQLLHQVQCPHQGKKNKKKETKKSEPQTPKERRAANTSFYRLRTKFTATSSIFTVHLV</sequence>
<proteinExistence type="predicted"/>
<reference evidence="2" key="1">
    <citation type="submission" date="2018-02" db="EMBL/GenBank/DDBJ databases">
        <title>Rhizophora mucronata_Transcriptome.</title>
        <authorList>
            <person name="Meera S.P."/>
            <person name="Sreeshan A."/>
            <person name="Augustine A."/>
        </authorList>
    </citation>
    <scope>NUCLEOTIDE SEQUENCE</scope>
    <source>
        <tissue evidence="2">Leaf</tissue>
    </source>
</reference>
<protein>
    <submittedName>
        <fullName evidence="2">Uncharacterized protein</fullName>
    </submittedName>
</protein>